<reference evidence="2 3" key="1">
    <citation type="journal article" date="2019" name="Int. J. Syst. Evol. Microbiol.">
        <title>The Global Catalogue of Microorganisms (GCM) 10K type strain sequencing project: providing services to taxonomists for standard genome sequencing and annotation.</title>
        <authorList>
            <consortium name="The Broad Institute Genomics Platform"/>
            <consortium name="The Broad Institute Genome Sequencing Center for Infectious Disease"/>
            <person name="Wu L."/>
            <person name="Ma J."/>
        </authorList>
    </citation>
    <scope>NUCLEOTIDE SEQUENCE [LARGE SCALE GENOMIC DNA]</scope>
    <source>
        <strain evidence="2 3">JCM 16014</strain>
    </source>
</reference>
<organism evidence="2 3">
    <name type="scientific">Catenulispora yoronensis</name>
    <dbReference type="NCBI Taxonomy" id="450799"/>
    <lineage>
        <taxon>Bacteria</taxon>
        <taxon>Bacillati</taxon>
        <taxon>Actinomycetota</taxon>
        <taxon>Actinomycetes</taxon>
        <taxon>Catenulisporales</taxon>
        <taxon>Catenulisporaceae</taxon>
        <taxon>Catenulispora</taxon>
    </lineage>
</organism>
<keyword evidence="3" id="KW-1185">Reference proteome</keyword>
<dbReference type="Pfam" id="PF13340">
    <property type="entry name" value="DUF4096"/>
    <property type="match status" value="1"/>
</dbReference>
<evidence type="ECO:0000313" key="3">
    <source>
        <dbReference type="Proteomes" id="UP001500751"/>
    </source>
</evidence>
<feature type="domain" description="Insertion element IS402-like" evidence="1">
    <location>
        <begin position="14"/>
        <end position="59"/>
    </location>
</feature>
<protein>
    <recommendedName>
        <fullName evidence="1">Insertion element IS402-like domain-containing protein</fullName>
    </recommendedName>
</protein>
<name>A0ABN2TV01_9ACTN</name>
<comment type="caution">
    <text evidence="2">The sequence shown here is derived from an EMBL/GenBank/DDBJ whole genome shotgun (WGS) entry which is preliminary data.</text>
</comment>
<proteinExistence type="predicted"/>
<dbReference type="InterPro" id="IPR025161">
    <property type="entry name" value="IS402-like_dom"/>
</dbReference>
<gene>
    <name evidence="2" type="ORF">GCM10009839_17600</name>
</gene>
<accession>A0ABN2TV01</accession>
<sequence>MCFVSDRKPYNSDLSDAQWDLIRPVIAGWKAAHPSVSGHAGRYEMREILNAIRYVARNGDPVGGDAARPATEVGGVLLLRGLA</sequence>
<evidence type="ECO:0000313" key="2">
    <source>
        <dbReference type="EMBL" id="GAA2021203.1"/>
    </source>
</evidence>
<dbReference type="EMBL" id="BAAAQN010000007">
    <property type="protein sequence ID" value="GAA2021203.1"/>
    <property type="molecule type" value="Genomic_DNA"/>
</dbReference>
<dbReference type="Proteomes" id="UP001500751">
    <property type="component" value="Unassembled WGS sequence"/>
</dbReference>
<evidence type="ECO:0000259" key="1">
    <source>
        <dbReference type="Pfam" id="PF13340"/>
    </source>
</evidence>